<keyword evidence="1" id="KW-1133">Transmembrane helix</keyword>
<feature type="transmembrane region" description="Helical" evidence="1">
    <location>
        <begin position="156"/>
        <end position="174"/>
    </location>
</feature>
<reference evidence="2 3" key="1">
    <citation type="journal article" date="2015" name="Nature">
        <title>rRNA introns, odd ribosomes, and small enigmatic genomes across a large radiation of phyla.</title>
        <authorList>
            <person name="Brown C.T."/>
            <person name="Hug L.A."/>
            <person name="Thomas B.C."/>
            <person name="Sharon I."/>
            <person name="Castelle C.J."/>
            <person name="Singh A."/>
            <person name="Wilkins M.J."/>
            <person name="Williams K.H."/>
            <person name="Banfield J.F."/>
        </authorList>
    </citation>
    <scope>NUCLEOTIDE SEQUENCE [LARGE SCALE GENOMIC DNA]</scope>
</reference>
<dbReference type="InterPro" id="IPR018580">
    <property type="entry name" value="Uncharacterised_YfhO"/>
</dbReference>
<organism evidence="2 3">
    <name type="scientific">Candidatus Gottesmanbacteria bacterium GW2011_GWB1_44_11c</name>
    <dbReference type="NCBI Taxonomy" id="1618447"/>
    <lineage>
        <taxon>Bacteria</taxon>
        <taxon>Candidatus Gottesmaniibacteriota</taxon>
    </lineage>
</organism>
<accession>A0A0G1GY69</accession>
<dbReference type="PANTHER" id="PTHR38454:SF1">
    <property type="entry name" value="INTEGRAL MEMBRANE PROTEIN"/>
    <property type="match status" value="1"/>
</dbReference>
<dbReference type="Pfam" id="PF09586">
    <property type="entry name" value="YfhO"/>
    <property type="match status" value="2"/>
</dbReference>
<name>A0A0G1GY69_9BACT</name>
<evidence type="ECO:0000313" key="2">
    <source>
        <dbReference type="EMBL" id="KKT39113.1"/>
    </source>
</evidence>
<feature type="transmembrane region" description="Helical" evidence="1">
    <location>
        <begin position="324"/>
        <end position="347"/>
    </location>
</feature>
<feature type="transmembrane region" description="Helical" evidence="1">
    <location>
        <begin position="204"/>
        <end position="220"/>
    </location>
</feature>
<evidence type="ECO:0000256" key="1">
    <source>
        <dbReference type="SAM" id="Phobius"/>
    </source>
</evidence>
<dbReference type="EMBL" id="LCHM01000001">
    <property type="protein sequence ID" value="KKT39113.1"/>
    <property type="molecule type" value="Genomic_DNA"/>
</dbReference>
<feature type="transmembrane region" description="Helical" evidence="1">
    <location>
        <begin position="420"/>
        <end position="438"/>
    </location>
</feature>
<feature type="transmembrane region" description="Helical" evidence="1">
    <location>
        <begin position="180"/>
        <end position="197"/>
    </location>
</feature>
<evidence type="ECO:0008006" key="4">
    <source>
        <dbReference type="Google" id="ProtNLM"/>
    </source>
</evidence>
<protein>
    <recommendedName>
        <fullName evidence="4">Membrane protein 6-pyruvoyl-tetrahydropterin synthase-related domain-containing protein</fullName>
    </recommendedName>
</protein>
<keyword evidence="1" id="KW-0812">Transmembrane</keyword>
<comment type="caution">
    <text evidence="2">The sequence shown here is derived from an EMBL/GenBank/DDBJ whole genome shotgun (WGS) entry which is preliminary data.</text>
</comment>
<sequence length="762" mass="87179">MKRIMIQLFPIFFILLFSGIFFRQTIFSGKLPVPSDTLVGMYHPYLDYIAKEYPAGLPFKNFLITDPIRQQIPWRKLAIESLRKGNLNPWNPFTFSGTPLATNIQSGFFYPLNILFLFFLFPVAWTLLIILQQILSGIFFYLFLKISMKLSPYASLFGALCFMFCGFLTVWLTWGTIGQTLLWLPLLLVLSDILLTASETKKRIRAGITLGLVLAAQYFAGHSQVFLYSFILLIAYAIFRFLDQKPSAIFRTGVFLEIAGSLGLFMLLTSVHWIPVLSELPGMSRLQDGALVKNEGFFLPFQNLIQFVTPDFFGNPATLNYWGIWNYGEFCGYIGIAGLFFVLYSIFSKKKRHIAFWFSVVLIGLLFALPTPVSGTPYVFRIPILSSLQPTRLLAIVDVGLCVLAAIGLEDWIHNSRKKYTVITVAVAAILFGCIWYVVKNNTYGIPKEQLDVTSRNILFPTFICILIFLVVIIRTVFELMNKRRNMVIPLTGAVLIIGISFFDLSRFAWKFTPFTDSRLFFPKTEIISFFEKQPKPYRITSVDDRIMPPNVSLYYGIESISGYDPLYSVRYEKFIAAMERGEPNITGPFGFNRIVTPKNITSPLFKLLGVRFVLSLSDILDSRFQKIMQEGQTRVYEFMGVLPRVYLLDHVDVIREEKKIIEALYAPSFQMGTQGVIEEEVYTDKDPISSEERADITTYRDNAIDVSVQTNAQRLLFIGNIYHKNWKAFVDGKKVKTFRTNYIFIGIVVPAGIHTVQLRYE</sequence>
<proteinExistence type="predicted"/>
<evidence type="ECO:0000313" key="3">
    <source>
        <dbReference type="Proteomes" id="UP000034617"/>
    </source>
</evidence>
<dbReference type="AlphaFoldDB" id="A0A0G1GY69"/>
<feature type="transmembrane region" description="Helical" evidence="1">
    <location>
        <begin position="114"/>
        <end position="144"/>
    </location>
</feature>
<keyword evidence="1" id="KW-0472">Membrane</keyword>
<feature type="transmembrane region" description="Helical" evidence="1">
    <location>
        <begin position="254"/>
        <end position="274"/>
    </location>
</feature>
<feature type="transmembrane region" description="Helical" evidence="1">
    <location>
        <begin position="393"/>
        <end position="413"/>
    </location>
</feature>
<dbReference type="PANTHER" id="PTHR38454">
    <property type="entry name" value="INTEGRAL MEMBRANE PROTEIN-RELATED"/>
    <property type="match status" value="1"/>
</dbReference>
<dbReference type="Proteomes" id="UP000034617">
    <property type="component" value="Unassembled WGS sequence"/>
</dbReference>
<feature type="transmembrane region" description="Helical" evidence="1">
    <location>
        <begin position="458"/>
        <end position="478"/>
    </location>
</feature>
<gene>
    <name evidence="2" type="ORF">UW22_C0001G0024</name>
</gene>
<feature type="transmembrane region" description="Helical" evidence="1">
    <location>
        <begin position="226"/>
        <end position="242"/>
    </location>
</feature>
<feature type="transmembrane region" description="Helical" evidence="1">
    <location>
        <begin position="490"/>
        <end position="510"/>
    </location>
</feature>
<feature type="transmembrane region" description="Helical" evidence="1">
    <location>
        <begin position="354"/>
        <end position="373"/>
    </location>
</feature>